<evidence type="ECO:0000313" key="2">
    <source>
        <dbReference type="EMBL" id="PZV34737.1"/>
    </source>
</evidence>
<organism evidence="2 3">
    <name type="scientific">Mesorhizobium kowhaii</name>
    <dbReference type="NCBI Taxonomy" id="1300272"/>
    <lineage>
        <taxon>Bacteria</taxon>
        <taxon>Pseudomonadati</taxon>
        <taxon>Pseudomonadota</taxon>
        <taxon>Alphaproteobacteria</taxon>
        <taxon>Hyphomicrobiales</taxon>
        <taxon>Phyllobacteriaceae</taxon>
        <taxon>Mesorhizobium</taxon>
    </lineage>
</organism>
<accession>A0A2W7BVY0</accession>
<dbReference type="Pfam" id="PF12680">
    <property type="entry name" value="SnoaL_2"/>
    <property type="match status" value="1"/>
</dbReference>
<feature type="domain" description="SnoaL-like" evidence="1">
    <location>
        <begin position="9"/>
        <end position="85"/>
    </location>
</feature>
<evidence type="ECO:0000259" key="1">
    <source>
        <dbReference type="Pfam" id="PF12680"/>
    </source>
</evidence>
<dbReference type="Gene3D" id="3.10.450.50">
    <property type="match status" value="1"/>
</dbReference>
<dbReference type="OrthoDB" id="1115105at2"/>
<evidence type="ECO:0000313" key="3">
    <source>
        <dbReference type="Proteomes" id="UP000248616"/>
    </source>
</evidence>
<gene>
    <name evidence="2" type="ORF">B5V02_30960</name>
</gene>
<keyword evidence="3" id="KW-1185">Reference proteome</keyword>
<dbReference type="InterPro" id="IPR037401">
    <property type="entry name" value="SnoaL-like"/>
</dbReference>
<protein>
    <recommendedName>
        <fullName evidence="1">SnoaL-like domain-containing protein</fullName>
    </recommendedName>
</protein>
<name>A0A2W7BVY0_9HYPH</name>
<dbReference type="EMBL" id="MZXV01000070">
    <property type="protein sequence ID" value="PZV34737.1"/>
    <property type="molecule type" value="Genomic_DNA"/>
</dbReference>
<dbReference type="Proteomes" id="UP000248616">
    <property type="component" value="Unassembled WGS sequence"/>
</dbReference>
<reference evidence="3" key="1">
    <citation type="submission" date="2017-03" db="EMBL/GenBank/DDBJ databases">
        <authorList>
            <person name="Safronova V.I."/>
            <person name="Sazanova A.L."/>
            <person name="Chirak E.R."/>
        </authorList>
    </citation>
    <scope>NUCLEOTIDE SEQUENCE [LARGE SCALE GENOMIC DNA]</scope>
    <source>
        <strain evidence="3">Ach-343</strain>
    </source>
</reference>
<proteinExistence type="predicted"/>
<sequence>MKEADSRIVDALLNATNGYDVEAVLALFTPNAVIDDPSTGERFDGHLGIQEYVERFFVNYHTVSKLLSVKSLDASRVRARVEFTGDFGHEIGLLDLTFDPGGLIARIDADLE</sequence>
<dbReference type="AlphaFoldDB" id="A0A2W7BVY0"/>
<comment type="caution">
    <text evidence="2">The sequence shown here is derived from an EMBL/GenBank/DDBJ whole genome shotgun (WGS) entry which is preliminary data.</text>
</comment>
<dbReference type="SUPFAM" id="SSF54427">
    <property type="entry name" value="NTF2-like"/>
    <property type="match status" value="1"/>
</dbReference>
<dbReference type="InterPro" id="IPR032710">
    <property type="entry name" value="NTF2-like_dom_sf"/>
</dbReference>